<evidence type="ECO:0000313" key="4">
    <source>
        <dbReference type="EMBL" id="GGC09792.1"/>
    </source>
</evidence>
<dbReference type="PANTHER" id="PTHR44591:SF3">
    <property type="entry name" value="RESPONSE REGULATORY DOMAIN-CONTAINING PROTEIN"/>
    <property type="match status" value="1"/>
</dbReference>
<dbReference type="EMBL" id="BMFC01000007">
    <property type="protein sequence ID" value="GGC09792.1"/>
    <property type="molecule type" value="Genomic_DNA"/>
</dbReference>
<dbReference type="InterPro" id="IPR001789">
    <property type="entry name" value="Sig_transdc_resp-reg_receiver"/>
</dbReference>
<dbReference type="InterPro" id="IPR050595">
    <property type="entry name" value="Bact_response_regulator"/>
</dbReference>
<keyword evidence="1 2" id="KW-0597">Phosphoprotein</keyword>
<keyword evidence="5" id="KW-1185">Reference proteome</keyword>
<reference evidence="5" key="1">
    <citation type="journal article" date="2019" name="Int. J. Syst. Evol. Microbiol.">
        <title>The Global Catalogue of Microorganisms (GCM) 10K type strain sequencing project: providing services to taxonomists for standard genome sequencing and annotation.</title>
        <authorList>
            <consortium name="The Broad Institute Genomics Platform"/>
            <consortium name="The Broad Institute Genome Sequencing Center for Infectious Disease"/>
            <person name="Wu L."/>
            <person name="Ma J."/>
        </authorList>
    </citation>
    <scope>NUCLEOTIDE SEQUENCE [LARGE SCALE GENOMIC DNA]</scope>
    <source>
        <strain evidence="5">CGMCC 1.12478</strain>
    </source>
</reference>
<dbReference type="Gene3D" id="3.40.50.2300">
    <property type="match status" value="1"/>
</dbReference>
<dbReference type="Proteomes" id="UP000645462">
    <property type="component" value="Unassembled WGS sequence"/>
</dbReference>
<dbReference type="PANTHER" id="PTHR44591">
    <property type="entry name" value="STRESS RESPONSE REGULATOR PROTEIN 1"/>
    <property type="match status" value="1"/>
</dbReference>
<evidence type="ECO:0000256" key="2">
    <source>
        <dbReference type="PROSITE-ProRule" id="PRU00169"/>
    </source>
</evidence>
<dbReference type="SMART" id="SM00448">
    <property type="entry name" value="REC"/>
    <property type="match status" value="1"/>
</dbReference>
<gene>
    <name evidence="4" type="primary">cheY2</name>
    <name evidence="4" type="ORF">GCM10011363_28040</name>
</gene>
<feature type="modified residue" description="4-aspartylphosphate" evidence="2">
    <location>
        <position position="58"/>
    </location>
</feature>
<name>A0ABQ1KWI8_9RHOB</name>
<protein>
    <submittedName>
        <fullName evidence="4">Response regulator</fullName>
    </submittedName>
</protein>
<comment type="caution">
    <text evidence="4">The sequence shown here is derived from an EMBL/GenBank/DDBJ whole genome shotgun (WGS) entry which is preliminary data.</text>
</comment>
<evidence type="ECO:0000256" key="1">
    <source>
        <dbReference type="ARBA" id="ARBA00022553"/>
    </source>
</evidence>
<evidence type="ECO:0000259" key="3">
    <source>
        <dbReference type="PROSITE" id="PS50110"/>
    </source>
</evidence>
<organism evidence="4 5">
    <name type="scientific">Marivita lacus</name>
    <dbReference type="NCBI Taxonomy" id="1323742"/>
    <lineage>
        <taxon>Bacteria</taxon>
        <taxon>Pseudomonadati</taxon>
        <taxon>Pseudomonadota</taxon>
        <taxon>Alphaproteobacteria</taxon>
        <taxon>Rhodobacterales</taxon>
        <taxon>Roseobacteraceae</taxon>
        <taxon>Marivita</taxon>
    </lineage>
</organism>
<dbReference type="InterPro" id="IPR011006">
    <property type="entry name" value="CheY-like_superfamily"/>
</dbReference>
<dbReference type="RefSeq" id="WP_188482682.1">
    <property type="nucleotide sequence ID" value="NZ_BMFC01000007.1"/>
</dbReference>
<dbReference type="Pfam" id="PF00072">
    <property type="entry name" value="Response_reg"/>
    <property type="match status" value="1"/>
</dbReference>
<sequence length="129" mass="13982">MSVRENIRVMVVDDMGVSRALVVNALDEMGVIHYSAEADPKVALAKLSANPVHLVLCDMNMPGMNGLQLLEALRRQPATANIGFIVITGTPSPDIIQKGQALRLNNLVAKPFDTPKLRSAIEQVIGKRL</sequence>
<proteinExistence type="predicted"/>
<accession>A0ABQ1KWI8</accession>
<feature type="domain" description="Response regulatory" evidence="3">
    <location>
        <begin position="8"/>
        <end position="125"/>
    </location>
</feature>
<dbReference type="PROSITE" id="PS50110">
    <property type="entry name" value="RESPONSE_REGULATORY"/>
    <property type="match status" value="1"/>
</dbReference>
<evidence type="ECO:0000313" key="5">
    <source>
        <dbReference type="Proteomes" id="UP000645462"/>
    </source>
</evidence>
<dbReference type="SUPFAM" id="SSF52172">
    <property type="entry name" value="CheY-like"/>
    <property type="match status" value="1"/>
</dbReference>